<sequence>MPEDIDRLLAIDLKDRALQTTTSSLLPMLAHGPWQSESTPTTDTPGATSTKPTPPESRPFASVPRSAANEPN</sequence>
<dbReference type="EMBL" id="JACEIK010001993">
    <property type="protein sequence ID" value="MCD7473592.1"/>
    <property type="molecule type" value="Genomic_DNA"/>
</dbReference>
<feature type="region of interest" description="Disordered" evidence="1">
    <location>
        <begin position="27"/>
        <end position="72"/>
    </location>
</feature>
<feature type="compositionally biased region" description="Low complexity" evidence="1">
    <location>
        <begin position="39"/>
        <end position="51"/>
    </location>
</feature>
<evidence type="ECO:0000313" key="3">
    <source>
        <dbReference type="Proteomes" id="UP000823775"/>
    </source>
</evidence>
<gene>
    <name evidence="2" type="ORF">HAX54_015533</name>
</gene>
<protein>
    <submittedName>
        <fullName evidence="2">Uncharacterized protein</fullName>
    </submittedName>
</protein>
<dbReference type="Proteomes" id="UP000823775">
    <property type="component" value="Unassembled WGS sequence"/>
</dbReference>
<organism evidence="2 3">
    <name type="scientific">Datura stramonium</name>
    <name type="common">Jimsonweed</name>
    <name type="synonym">Common thornapple</name>
    <dbReference type="NCBI Taxonomy" id="4076"/>
    <lineage>
        <taxon>Eukaryota</taxon>
        <taxon>Viridiplantae</taxon>
        <taxon>Streptophyta</taxon>
        <taxon>Embryophyta</taxon>
        <taxon>Tracheophyta</taxon>
        <taxon>Spermatophyta</taxon>
        <taxon>Magnoliopsida</taxon>
        <taxon>eudicotyledons</taxon>
        <taxon>Gunneridae</taxon>
        <taxon>Pentapetalae</taxon>
        <taxon>asterids</taxon>
        <taxon>lamiids</taxon>
        <taxon>Solanales</taxon>
        <taxon>Solanaceae</taxon>
        <taxon>Solanoideae</taxon>
        <taxon>Datureae</taxon>
        <taxon>Datura</taxon>
    </lineage>
</organism>
<reference evidence="2 3" key="1">
    <citation type="journal article" date="2021" name="BMC Genomics">
        <title>Datura genome reveals duplications of psychoactive alkaloid biosynthetic genes and high mutation rate following tissue culture.</title>
        <authorList>
            <person name="Rajewski A."/>
            <person name="Carter-House D."/>
            <person name="Stajich J."/>
            <person name="Litt A."/>
        </authorList>
    </citation>
    <scope>NUCLEOTIDE SEQUENCE [LARGE SCALE GENOMIC DNA]</scope>
    <source>
        <strain evidence="2">AR-01</strain>
    </source>
</reference>
<evidence type="ECO:0000256" key="1">
    <source>
        <dbReference type="SAM" id="MobiDB-lite"/>
    </source>
</evidence>
<comment type="caution">
    <text evidence="2">The sequence shown here is derived from an EMBL/GenBank/DDBJ whole genome shotgun (WGS) entry which is preliminary data.</text>
</comment>
<name>A0ABS8TPU0_DATST</name>
<accession>A0ABS8TPU0</accession>
<proteinExistence type="predicted"/>
<keyword evidence="3" id="KW-1185">Reference proteome</keyword>
<evidence type="ECO:0000313" key="2">
    <source>
        <dbReference type="EMBL" id="MCD7473592.1"/>
    </source>
</evidence>